<keyword evidence="2 7" id="KW-0812">Transmembrane</keyword>
<dbReference type="PANTHER" id="PTHR11920:SF493">
    <property type="entry name" value="RECEPTOR-TYPE GUANYLATE CYCLASE GCY-22"/>
    <property type="match status" value="1"/>
</dbReference>
<evidence type="ECO:0000313" key="11">
    <source>
        <dbReference type="Proteomes" id="UP000054047"/>
    </source>
</evidence>
<dbReference type="GO" id="GO:0004016">
    <property type="term" value="F:adenylate cyclase activity"/>
    <property type="evidence" value="ECO:0007669"/>
    <property type="project" value="TreeGrafter"/>
</dbReference>
<dbReference type="GO" id="GO:0007168">
    <property type="term" value="P:receptor guanylyl cyclase signaling pathway"/>
    <property type="evidence" value="ECO:0007669"/>
    <property type="project" value="TreeGrafter"/>
</dbReference>
<dbReference type="CDD" id="cd06352">
    <property type="entry name" value="PBP1_NPR_GC-like"/>
    <property type="match status" value="1"/>
</dbReference>
<keyword evidence="10" id="KW-0675">Receptor</keyword>
<keyword evidence="4 7" id="KW-1133">Transmembrane helix</keyword>
<dbReference type="GO" id="GO:0000166">
    <property type="term" value="F:nucleotide binding"/>
    <property type="evidence" value="ECO:0007669"/>
    <property type="project" value="UniProtKB-KW"/>
</dbReference>
<evidence type="ECO:0000259" key="9">
    <source>
        <dbReference type="Pfam" id="PF01094"/>
    </source>
</evidence>
<dbReference type="InterPro" id="IPR001828">
    <property type="entry name" value="ANF_lig-bd_rcpt"/>
</dbReference>
<dbReference type="AlphaFoldDB" id="A0A0C2G981"/>
<dbReference type="EMBL" id="KN737406">
    <property type="protein sequence ID" value="KIH55399.1"/>
    <property type="molecule type" value="Genomic_DNA"/>
</dbReference>
<feature type="chain" id="PRO_5002149098" evidence="8">
    <location>
        <begin position="17"/>
        <end position="440"/>
    </location>
</feature>
<accession>A0A0C2G981</accession>
<evidence type="ECO:0000256" key="3">
    <source>
        <dbReference type="ARBA" id="ARBA00022741"/>
    </source>
</evidence>
<evidence type="ECO:0000256" key="6">
    <source>
        <dbReference type="ARBA" id="ARBA00023239"/>
    </source>
</evidence>
<reference evidence="10 11" key="1">
    <citation type="submission" date="2013-12" db="EMBL/GenBank/DDBJ databases">
        <title>Draft genome of the parsitic nematode Ancylostoma duodenale.</title>
        <authorList>
            <person name="Mitreva M."/>
        </authorList>
    </citation>
    <scope>NUCLEOTIDE SEQUENCE [LARGE SCALE GENOMIC DNA]</scope>
    <source>
        <strain evidence="10 11">Zhejiang</strain>
    </source>
</reference>
<keyword evidence="11" id="KW-1185">Reference proteome</keyword>
<proteinExistence type="predicted"/>
<gene>
    <name evidence="10" type="ORF">ANCDUO_14443</name>
</gene>
<dbReference type="GO" id="GO:0001653">
    <property type="term" value="F:peptide receptor activity"/>
    <property type="evidence" value="ECO:0007669"/>
    <property type="project" value="TreeGrafter"/>
</dbReference>
<dbReference type="Pfam" id="PF01094">
    <property type="entry name" value="ANF_receptor"/>
    <property type="match status" value="1"/>
</dbReference>
<dbReference type="InterPro" id="IPR050401">
    <property type="entry name" value="Cyclic_nucleotide_synthase"/>
</dbReference>
<keyword evidence="5 7" id="KW-0472">Membrane</keyword>
<feature type="domain" description="Receptor ligand binding region" evidence="9">
    <location>
        <begin position="73"/>
        <end position="256"/>
    </location>
</feature>
<dbReference type="SUPFAM" id="SSF53822">
    <property type="entry name" value="Periplasmic binding protein-like I"/>
    <property type="match status" value="1"/>
</dbReference>
<dbReference type="OrthoDB" id="5867643at2759"/>
<name>A0A0C2G981_9BILA</name>
<keyword evidence="8" id="KW-0732">Signal</keyword>
<sequence>MNLVILLANLFSAALTKVLNVGLLCAYKDTTLTQGSARWCNAPWVGIALLSMPLGPCSLTWAMGDCIESTDAGAVIGWIESGADVVLGPACSASAIISGTVAKYYDFPIVIWAPTFSSAILNNDEYPTIMASTWSSIKWISFSQAQTLMRLFERYQWKEVAVVYYSSRSDLIPRCSLVVKDLENLMNDSVNTTMTYRRQLQNITNSTFKTVLRAIKDVSRITVVCLESDEARRNLFIAIAEEGMDTNEYMWLMIESRKLGYNQVWKDKSVSPDGKDAVALRTARKFFVIDAQPLNASAQFIADIKAKMRQPPYNCADCTSIDPKPDHLVLGFSGTVIINNNFTRDPVFLVYGLDPSDQPIVLMRIVEQLDNNSIGLIQEIQSQSVIWANHGGSPPLNRPKCDFDGSACPLSFVEQYLAITLVAAIVPVIIIIAAVFFIMR</sequence>
<dbReference type="InterPro" id="IPR028082">
    <property type="entry name" value="Peripla_BP_I"/>
</dbReference>
<evidence type="ECO:0000256" key="2">
    <source>
        <dbReference type="ARBA" id="ARBA00022692"/>
    </source>
</evidence>
<dbReference type="GO" id="GO:0005886">
    <property type="term" value="C:plasma membrane"/>
    <property type="evidence" value="ECO:0007669"/>
    <property type="project" value="TreeGrafter"/>
</dbReference>
<feature type="transmembrane region" description="Helical" evidence="7">
    <location>
        <begin position="416"/>
        <end position="439"/>
    </location>
</feature>
<dbReference type="GO" id="GO:0004383">
    <property type="term" value="F:guanylate cyclase activity"/>
    <property type="evidence" value="ECO:0007669"/>
    <property type="project" value="TreeGrafter"/>
</dbReference>
<evidence type="ECO:0000256" key="8">
    <source>
        <dbReference type="SAM" id="SignalP"/>
    </source>
</evidence>
<organism evidence="10 11">
    <name type="scientific">Ancylostoma duodenale</name>
    <dbReference type="NCBI Taxonomy" id="51022"/>
    <lineage>
        <taxon>Eukaryota</taxon>
        <taxon>Metazoa</taxon>
        <taxon>Ecdysozoa</taxon>
        <taxon>Nematoda</taxon>
        <taxon>Chromadorea</taxon>
        <taxon>Rhabditida</taxon>
        <taxon>Rhabditina</taxon>
        <taxon>Rhabditomorpha</taxon>
        <taxon>Strongyloidea</taxon>
        <taxon>Ancylostomatidae</taxon>
        <taxon>Ancylostomatinae</taxon>
        <taxon>Ancylostoma</taxon>
    </lineage>
</organism>
<evidence type="ECO:0000256" key="1">
    <source>
        <dbReference type="ARBA" id="ARBA00004370"/>
    </source>
</evidence>
<evidence type="ECO:0000256" key="4">
    <source>
        <dbReference type="ARBA" id="ARBA00022989"/>
    </source>
</evidence>
<comment type="subcellular location">
    <subcellularLocation>
        <location evidence="1">Membrane</location>
    </subcellularLocation>
</comment>
<protein>
    <submittedName>
        <fullName evidence="10">Ligand-binding protein, receptor family</fullName>
    </submittedName>
</protein>
<feature type="signal peptide" evidence="8">
    <location>
        <begin position="1"/>
        <end position="16"/>
    </location>
</feature>
<keyword evidence="3" id="KW-0547">Nucleotide-binding</keyword>
<evidence type="ECO:0000256" key="5">
    <source>
        <dbReference type="ARBA" id="ARBA00023136"/>
    </source>
</evidence>
<dbReference type="Proteomes" id="UP000054047">
    <property type="component" value="Unassembled WGS sequence"/>
</dbReference>
<dbReference type="PANTHER" id="PTHR11920">
    <property type="entry name" value="GUANYLYL CYCLASE"/>
    <property type="match status" value="1"/>
</dbReference>
<dbReference type="Gene3D" id="3.40.50.2300">
    <property type="match status" value="1"/>
</dbReference>
<keyword evidence="6" id="KW-0456">Lyase</keyword>
<evidence type="ECO:0000313" key="10">
    <source>
        <dbReference type="EMBL" id="KIH55399.1"/>
    </source>
</evidence>
<evidence type="ECO:0000256" key="7">
    <source>
        <dbReference type="SAM" id="Phobius"/>
    </source>
</evidence>